<dbReference type="Pfam" id="PF02878">
    <property type="entry name" value="PGM_PMM_I"/>
    <property type="match status" value="1"/>
</dbReference>
<dbReference type="Pfam" id="PF02879">
    <property type="entry name" value="PGM_PMM_II"/>
    <property type="match status" value="1"/>
</dbReference>
<comment type="similarity">
    <text evidence="2">Belongs to the phosphohexose mutase family.</text>
</comment>
<dbReference type="GO" id="GO:0046872">
    <property type="term" value="F:metal ion binding"/>
    <property type="evidence" value="ECO:0007669"/>
    <property type="project" value="UniProtKB-KW"/>
</dbReference>
<evidence type="ECO:0000256" key="1">
    <source>
        <dbReference type="ARBA" id="ARBA00001946"/>
    </source>
</evidence>
<comment type="cofactor">
    <cofactor evidence="1">
        <name>Mg(2+)</name>
        <dbReference type="ChEBI" id="CHEBI:18420"/>
    </cofactor>
</comment>
<evidence type="ECO:0000256" key="6">
    <source>
        <dbReference type="ARBA" id="ARBA00023235"/>
    </source>
</evidence>
<feature type="domain" description="Alpha-D-phosphohexomutase alpha/beta/alpha" evidence="10">
    <location>
        <begin position="258"/>
        <end position="364"/>
    </location>
</feature>
<evidence type="ECO:0000259" key="9">
    <source>
        <dbReference type="Pfam" id="PF02879"/>
    </source>
</evidence>
<feature type="domain" description="Alpha-D-phosphohexomutase alpha/beta/alpha" evidence="9">
    <location>
        <begin position="153"/>
        <end position="253"/>
    </location>
</feature>
<dbReference type="SUPFAM" id="SSF53738">
    <property type="entry name" value="Phosphoglucomutase, first 3 domains"/>
    <property type="match status" value="3"/>
</dbReference>
<dbReference type="PRINTS" id="PR00509">
    <property type="entry name" value="PGMPMM"/>
</dbReference>
<dbReference type="InterPro" id="IPR005846">
    <property type="entry name" value="A-D-PHexomutase_a/b/a-III"/>
</dbReference>
<evidence type="ECO:0000259" key="10">
    <source>
        <dbReference type="Pfam" id="PF02880"/>
    </source>
</evidence>
<evidence type="ECO:0000313" key="11">
    <source>
        <dbReference type="EMBL" id="SUZ81957.1"/>
    </source>
</evidence>
<evidence type="ECO:0000256" key="5">
    <source>
        <dbReference type="ARBA" id="ARBA00022842"/>
    </source>
</evidence>
<feature type="domain" description="Alpha-D-phosphohexomutase C-terminal" evidence="7">
    <location>
        <begin position="395"/>
        <end position="445"/>
    </location>
</feature>
<sequence length="452" mass="49649">MSVTSSIFKAYDVRGIYPDEFNESVAELVGQAFVTYLNAKRLAVARDMRLSSNSLAAAFIEGARTQGANIVDYGLASTDMLYYGVNHDKHDGGAMITASHNPKEYNGIKLVGRQASALSGDEGIASIRDMVIRQNIPSPTSARGTLSQAELLDQYVSHVLSFIDTSIIKPFRLVLDAGSGMAGLAAPSIFDSLPCQTTRLCFEIDGSFPNHEANPLIEANRKHLVSTVVDSQADLGIAWDGDADRCFFVDEDGQFVPGDFVTTLLAEAFLLKYPGSTIIYDVRASHAVPNTVARHQGKPLINRVGHAFFKKRMRETNSIFGGEVTGHYYFRDNAFADNGLIPALLILELLSTQKVSLTELLAPLRSRYFISGEINTTVKDMSIIPTKLDQISACYSDAIQHRIDGLSIEYPDWHFNLRGSNTEPLLRLNLEANTQNMMADKRDEVLSLIRAG</sequence>
<evidence type="ECO:0000256" key="2">
    <source>
        <dbReference type="ARBA" id="ARBA00010231"/>
    </source>
</evidence>
<accession>A0A381QW23</accession>
<evidence type="ECO:0000259" key="8">
    <source>
        <dbReference type="Pfam" id="PF02878"/>
    </source>
</evidence>
<evidence type="ECO:0000259" key="7">
    <source>
        <dbReference type="Pfam" id="PF00408"/>
    </source>
</evidence>
<keyword evidence="5" id="KW-0460">Magnesium</keyword>
<organism evidence="11">
    <name type="scientific">marine metagenome</name>
    <dbReference type="NCBI Taxonomy" id="408172"/>
    <lineage>
        <taxon>unclassified sequences</taxon>
        <taxon>metagenomes</taxon>
        <taxon>ecological metagenomes</taxon>
    </lineage>
</organism>
<dbReference type="Pfam" id="PF00408">
    <property type="entry name" value="PGM_PMM_IV"/>
    <property type="match status" value="1"/>
</dbReference>
<proteinExistence type="inferred from homology"/>
<reference evidence="11" key="1">
    <citation type="submission" date="2018-05" db="EMBL/GenBank/DDBJ databases">
        <authorList>
            <person name="Lanie J.A."/>
            <person name="Ng W.-L."/>
            <person name="Kazmierczak K.M."/>
            <person name="Andrzejewski T.M."/>
            <person name="Davidsen T.M."/>
            <person name="Wayne K.J."/>
            <person name="Tettelin H."/>
            <person name="Glass J.I."/>
            <person name="Rusch D."/>
            <person name="Podicherti R."/>
            <person name="Tsui H.-C.T."/>
            <person name="Winkler M.E."/>
        </authorList>
    </citation>
    <scope>NUCLEOTIDE SEQUENCE</scope>
</reference>
<dbReference type="InterPro" id="IPR005841">
    <property type="entry name" value="Alpha-D-phosphohexomutase_SF"/>
</dbReference>
<dbReference type="AlphaFoldDB" id="A0A381QW23"/>
<dbReference type="Pfam" id="PF02880">
    <property type="entry name" value="PGM_PMM_III"/>
    <property type="match status" value="1"/>
</dbReference>
<dbReference type="InterPro" id="IPR005844">
    <property type="entry name" value="A-D-PHexomutase_a/b/a-I"/>
</dbReference>
<keyword evidence="4" id="KW-0479">Metal-binding</keyword>
<gene>
    <name evidence="11" type="ORF">METZ01_LOCUS34811</name>
</gene>
<feature type="domain" description="Alpha-D-phosphohexomutase alpha/beta/alpha" evidence="8">
    <location>
        <begin position="7"/>
        <end position="127"/>
    </location>
</feature>
<dbReference type="EMBL" id="UINC01001484">
    <property type="protein sequence ID" value="SUZ81957.1"/>
    <property type="molecule type" value="Genomic_DNA"/>
</dbReference>
<dbReference type="InterPro" id="IPR005843">
    <property type="entry name" value="A-D-PHexomutase_C"/>
</dbReference>
<evidence type="ECO:0000256" key="3">
    <source>
        <dbReference type="ARBA" id="ARBA00022553"/>
    </source>
</evidence>
<dbReference type="Gene3D" id="3.30.310.50">
    <property type="entry name" value="Alpha-D-phosphohexomutase, C-terminal domain"/>
    <property type="match status" value="1"/>
</dbReference>
<dbReference type="InterPro" id="IPR005845">
    <property type="entry name" value="A-D-PHexomutase_a/b/a-II"/>
</dbReference>
<evidence type="ECO:0008006" key="12">
    <source>
        <dbReference type="Google" id="ProtNLM"/>
    </source>
</evidence>
<dbReference type="InterPro" id="IPR016055">
    <property type="entry name" value="A-D-PHexomutase_a/b/a-I/II/III"/>
</dbReference>
<dbReference type="PANTHER" id="PTHR43771:SF1">
    <property type="entry name" value="PHOSPHOMANNOMUTASE"/>
    <property type="match status" value="1"/>
</dbReference>
<name>A0A381QW23_9ZZZZ</name>
<dbReference type="GO" id="GO:0016868">
    <property type="term" value="F:intramolecular phosphotransferase activity"/>
    <property type="evidence" value="ECO:0007669"/>
    <property type="project" value="InterPro"/>
</dbReference>
<evidence type="ECO:0000256" key="4">
    <source>
        <dbReference type="ARBA" id="ARBA00022723"/>
    </source>
</evidence>
<dbReference type="InterPro" id="IPR036900">
    <property type="entry name" value="A-D-PHexomutase_C_sf"/>
</dbReference>
<dbReference type="SUPFAM" id="SSF55957">
    <property type="entry name" value="Phosphoglucomutase, C-terminal domain"/>
    <property type="match status" value="1"/>
</dbReference>
<dbReference type="GO" id="GO:0005975">
    <property type="term" value="P:carbohydrate metabolic process"/>
    <property type="evidence" value="ECO:0007669"/>
    <property type="project" value="InterPro"/>
</dbReference>
<keyword evidence="3" id="KW-0597">Phosphoprotein</keyword>
<dbReference type="Gene3D" id="3.40.120.10">
    <property type="entry name" value="Alpha-D-Glucose-1,6-Bisphosphate, subunit A, domain 3"/>
    <property type="match status" value="3"/>
</dbReference>
<dbReference type="PANTHER" id="PTHR43771">
    <property type="entry name" value="PHOSPHOMANNOMUTASE"/>
    <property type="match status" value="1"/>
</dbReference>
<dbReference type="CDD" id="cd03089">
    <property type="entry name" value="PMM_PGM"/>
    <property type="match status" value="1"/>
</dbReference>
<protein>
    <recommendedName>
        <fullName evidence="12">Phosphomannomutase/phosphoglucomutase</fullName>
    </recommendedName>
</protein>
<keyword evidence="6" id="KW-0413">Isomerase</keyword>